<keyword evidence="9" id="KW-1185">Reference proteome</keyword>
<keyword evidence="6 7" id="KW-0472">Membrane</keyword>
<evidence type="ECO:0000313" key="8">
    <source>
        <dbReference type="EMBL" id="MCJ8237892.1"/>
    </source>
</evidence>
<feature type="transmembrane region" description="Helical" evidence="7">
    <location>
        <begin position="44"/>
        <end position="64"/>
    </location>
</feature>
<feature type="transmembrane region" description="Helical" evidence="7">
    <location>
        <begin position="169"/>
        <end position="188"/>
    </location>
</feature>
<evidence type="ECO:0000256" key="3">
    <source>
        <dbReference type="ARBA" id="ARBA00022519"/>
    </source>
</evidence>
<dbReference type="PANTHER" id="PTHR30462:SF3">
    <property type="entry name" value="INTERMEMBRANE TRANSPORT PROTEIN PQIA"/>
    <property type="match status" value="1"/>
</dbReference>
<accession>A0ABT0CXJ9</accession>
<keyword evidence="2" id="KW-1003">Cell membrane</keyword>
<dbReference type="RefSeq" id="WP_245135638.1">
    <property type="nucleotide sequence ID" value="NZ_CP128477.1"/>
</dbReference>
<dbReference type="Proteomes" id="UP001522662">
    <property type="component" value="Unassembled WGS sequence"/>
</dbReference>
<keyword evidence="4 7" id="KW-0812">Transmembrane</keyword>
<comment type="caution">
    <text evidence="8">The sequence shown here is derived from an EMBL/GenBank/DDBJ whole genome shotgun (WGS) entry which is preliminary data.</text>
</comment>
<feature type="transmembrane region" description="Helical" evidence="7">
    <location>
        <begin position="85"/>
        <end position="118"/>
    </location>
</feature>
<feature type="transmembrane region" description="Helical" evidence="7">
    <location>
        <begin position="138"/>
        <end position="157"/>
    </location>
</feature>
<evidence type="ECO:0000256" key="4">
    <source>
        <dbReference type="ARBA" id="ARBA00022692"/>
    </source>
</evidence>
<reference evidence="8 9" key="1">
    <citation type="submission" date="2022-03" db="EMBL/GenBank/DDBJ databases">
        <title>Rhizobium SSM4.3 sp. nov., isolated from Sediment (Gouqi Island).</title>
        <authorList>
            <person name="Chen G."/>
        </authorList>
    </citation>
    <scope>NUCLEOTIDE SEQUENCE [LARGE SCALE GENOMIC DNA]</scope>
    <source>
        <strain evidence="8 9">SSM4.3</strain>
        <plasmid evidence="8">unnamed</plasmid>
    </source>
</reference>
<dbReference type="InterPro" id="IPR007498">
    <property type="entry name" value="PqiA-like"/>
</dbReference>
<dbReference type="Pfam" id="PF04403">
    <property type="entry name" value="PqiA"/>
    <property type="match status" value="1"/>
</dbReference>
<evidence type="ECO:0000313" key="9">
    <source>
        <dbReference type="Proteomes" id="UP001522662"/>
    </source>
</evidence>
<protein>
    <submittedName>
        <fullName evidence="8">Paraquat-inducible protein A</fullName>
    </submittedName>
</protein>
<dbReference type="PANTHER" id="PTHR30462">
    <property type="entry name" value="INTERMEMBRANE TRANSPORT PROTEIN PQIB-RELATED"/>
    <property type="match status" value="1"/>
</dbReference>
<keyword evidence="3" id="KW-0997">Cell inner membrane</keyword>
<evidence type="ECO:0000256" key="1">
    <source>
        <dbReference type="ARBA" id="ARBA00004533"/>
    </source>
</evidence>
<proteinExistence type="predicted"/>
<keyword evidence="8" id="KW-0614">Plasmid</keyword>
<gene>
    <name evidence="8" type="ORF">MKJ03_06115</name>
</gene>
<evidence type="ECO:0000256" key="2">
    <source>
        <dbReference type="ARBA" id="ARBA00022475"/>
    </source>
</evidence>
<dbReference type="EMBL" id="JALAYX010000002">
    <property type="protein sequence ID" value="MCJ8237892.1"/>
    <property type="molecule type" value="Genomic_DNA"/>
</dbReference>
<sequence>MMTARDHGLLTCRSCGLLAEPQASSCKRCDSPLASRDTASLQHVWAWLVAGLIIYVPANLYPMLRTTQAFRSQESTIVGGVVDLVHHGAIAIAAIVFIASVVIPVGKFIVIAYLAVLLSQPGPKNAHRLHILYEAVEFIGRWSMIDVFVVAILVALVQFDVLASIQPGFAAACFALSVVFTMLSAQAFDPRMIWDATDEGAPHDA</sequence>
<dbReference type="InterPro" id="IPR051800">
    <property type="entry name" value="PqiA-PqiB_transport"/>
</dbReference>
<name>A0ABT0CXJ9_9HYPH</name>
<keyword evidence="5 7" id="KW-1133">Transmembrane helix</keyword>
<organism evidence="8 9">
    <name type="scientific">Peteryoungia algae</name>
    <dbReference type="NCBI Taxonomy" id="2919917"/>
    <lineage>
        <taxon>Bacteria</taxon>
        <taxon>Pseudomonadati</taxon>
        <taxon>Pseudomonadota</taxon>
        <taxon>Alphaproteobacteria</taxon>
        <taxon>Hyphomicrobiales</taxon>
        <taxon>Rhizobiaceae</taxon>
        <taxon>Peteryoungia</taxon>
    </lineage>
</organism>
<evidence type="ECO:0000256" key="5">
    <source>
        <dbReference type="ARBA" id="ARBA00022989"/>
    </source>
</evidence>
<evidence type="ECO:0000256" key="7">
    <source>
        <dbReference type="SAM" id="Phobius"/>
    </source>
</evidence>
<evidence type="ECO:0000256" key="6">
    <source>
        <dbReference type="ARBA" id="ARBA00023136"/>
    </source>
</evidence>
<comment type="subcellular location">
    <subcellularLocation>
        <location evidence="1">Cell inner membrane</location>
    </subcellularLocation>
</comment>
<geneLocation type="plasmid" evidence="8">
    <name>unnamed</name>
</geneLocation>